<dbReference type="NCBIfam" id="TIGR02595">
    <property type="entry name" value="PEP_CTERM"/>
    <property type="match status" value="1"/>
</dbReference>
<dbReference type="RefSeq" id="WP_192014074.1">
    <property type="nucleotide sequence ID" value="NZ_JACYTP010000001.1"/>
</dbReference>
<proteinExistence type="predicted"/>
<organism evidence="2 3">
    <name type="scientific">Photobacterium arenosum</name>
    <dbReference type="NCBI Taxonomy" id="2774143"/>
    <lineage>
        <taxon>Bacteria</taxon>
        <taxon>Pseudomonadati</taxon>
        <taxon>Pseudomonadota</taxon>
        <taxon>Gammaproteobacteria</taxon>
        <taxon>Vibrionales</taxon>
        <taxon>Vibrionaceae</taxon>
        <taxon>Photobacterium</taxon>
    </lineage>
</organism>
<evidence type="ECO:0000313" key="2">
    <source>
        <dbReference type="EMBL" id="MBD8511407.1"/>
    </source>
</evidence>
<name>A0ABR9BG26_9GAMM</name>
<keyword evidence="1" id="KW-0812">Transmembrane</keyword>
<comment type="caution">
    <text evidence="2">The sequence shown here is derived from an EMBL/GenBank/DDBJ whole genome shotgun (WGS) entry which is preliminary data.</text>
</comment>
<evidence type="ECO:0000256" key="1">
    <source>
        <dbReference type="SAM" id="Phobius"/>
    </source>
</evidence>
<evidence type="ECO:0000313" key="3">
    <source>
        <dbReference type="Proteomes" id="UP000649768"/>
    </source>
</evidence>
<keyword evidence="3" id="KW-1185">Reference proteome</keyword>
<reference evidence="2 3" key="1">
    <citation type="submission" date="2020-09" db="EMBL/GenBank/DDBJ databases">
        <title>Photobacterium sp. CAU 1568 isolated from sand of Sido Beach.</title>
        <authorList>
            <person name="Kim W."/>
        </authorList>
    </citation>
    <scope>NUCLEOTIDE SEQUENCE [LARGE SCALE GENOMIC DNA]</scope>
    <source>
        <strain evidence="2 3">CAU 1568</strain>
    </source>
</reference>
<accession>A0ABR9BG26</accession>
<dbReference type="InterPro" id="IPR013424">
    <property type="entry name" value="Ice-binding_C"/>
</dbReference>
<dbReference type="Proteomes" id="UP000649768">
    <property type="component" value="Unassembled WGS sequence"/>
</dbReference>
<sequence length="232" mass="25710">MKISSTFRTVRTGLYVSGLLLSSTSQAGLVDIFAFSSYFSPDNTNVYVDTPLDNYGIGYSDIPYEFVTSFTSALDSDNYGTLQWQIKNNSGSSFTDVHIVGVLDAVIDFYGDDDYAYNAGNSADSWEINDSYDLSGNFYYYGLALNNSVTPAFFSHGLALGFNIDEFSHGSILSFTYTLKDYGPGLHLTDNYYTDLYFDGTYQVPEPGSLLLFTTILFGASVSLRRRLKINS</sequence>
<dbReference type="EMBL" id="JACYTP010000001">
    <property type="protein sequence ID" value="MBD8511407.1"/>
    <property type="molecule type" value="Genomic_DNA"/>
</dbReference>
<feature type="transmembrane region" description="Helical" evidence="1">
    <location>
        <begin position="207"/>
        <end position="224"/>
    </location>
</feature>
<protein>
    <submittedName>
        <fullName evidence="2">PEP-CTERM sorting domain-containing protein</fullName>
    </submittedName>
</protein>
<keyword evidence="1" id="KW-0472">Membrane</keyword>
<gene>
    <name evidence="2" type="ORF">IFO68_01660</name>
</gene>
<keyword evidence="1" id="KW-1133">Transmembrane helix</keyword>